<comment type="similarity">
    <text evidence="4 16">Belongs to the LTN1 family.</text>
</comment>
<dbReference type="GO" id="GO:0061630">
    <property type="term" value="F:ubiquitin protein ligase activity"/>
    <property type="evidence" value="ECO:0007669"/>
    <property type="project" value="UniProtKB-UniRule"/>
</dbReference>
<keyword evidence="20" id="KW-1185">Reference proteome</keyword>
<evidence type="ECO:0000256" key="1">
    <source>
        <dbReference type="ARBA" id="ARBA00000900"/>
    </source>
</evidence>
<keyword evidence="11 15" id="KW-0863">Zinc-finger</keyword>
<dbReference type="PANTHER" id="PTHR12389:SF0">
    <property type="entry name" value="E3 UBIQUITIN-PROTEIN LIGASE LISTERIN"/>
    <property type="match status" value="1"/>
</dbReference>
<dbReference type="SUPFAM" id="SSF57850">
    <property type="entry name" value="RING/U-box"/>
    <property type="match status" value="1"/>
</dbReference>
<dbReference type="EC" id="2.3.2.27" evidence="5 16"/>
<dbReference type="InterPro" id="IPR039804">
    <property type="entry name" value="RING-CH-C4HC3_LTN1"/>
</dbReference>
<dbReference type="GO" id="GO:1990112">
    <property type="term" value="C:RQC complex"/>
    <property type="evidence" value="ECO:0007669"/>
    <property type="project" value="UniProtKB-UniRule"/>
</dbReference>
<feature type="region of interest" description="Disordered" evidence="17">
    <location>
        <begin position="110"/>
        <end position="132"/>
    </location>
</feature>
<sequence>MVTNPCRLEPDERLLLPVSASRTDLIAAMSLRSSTRQRLRRPMRLAIPVASGDDRDWRDPFSPDDRLLYLPGNRLASDISHMAVRLLRRFLAEAPALMRGWLTRLSTPAGISEDESNREKPDELSTVTTQSPVTKNELSSVLCGQRSGRLRQLANTVDKLVSRHFSPGLARDEVLLVQYKAQLREMKRAEGAGPSAKSNWFSLLSGGGPSEIGTINIRGRPLSREVIATYQVTEEHSVEMLIQLPANYPLGLVTVSCGRGVGIGQQMWHMWTVQLSVFINNQNGSILDGIDLWQKNVRKKFEGVEECAICYSVVHNTNFSLPKMQCHTCRKLFHYACMYRWFTTSHNPACPLCRHRFFGPTGRPIT</sequence>
<gene>
    <name evidence="19" type="ORF">ECPE_LOCUS7759</name>
</gene>
<proteinExistence type="inferred from homology"/>
<reference evidence="19 20" key="2">
    <citation type="submission" date="2018-11" db="EMBL/GenBank/DDBJ databases">
        <authorList>
            <consortium name="Pathogen Informatics"/>
        </authorList>
    </citation>
    <scope>NUCLEOTIDE SEQUENCE [LARGE SCALE GENOMIC DNA]</scope>
    <source>
        <strain evidence="19 20">Egypt</strain>
    </source>
</reference>
<evidence type="ECO:0000256" key="15">
    <source>
        <dbReference type="PROSITE-ProRule" id="PRU00175"/>
    </source>
</evidence>
<feature type="domain" description="RING-type" evidence="18">
    <location>
        <begin position="307"/>
        <end position="354"/>
    </location>
</feature>
<reference evidence="21" key="1">
    <citation type="submission" date="2016-06" db="UniProtKB">
        <authorList>
            <consortium name="WormBaseParasite"/>
        </authorList>
    </citation>
    <scope>IDENTIFICATION</scope>
</reference>
<dbReference type="UniPathway" id="UPA00143"/>
<keyword evidence="9 16" id="KW-0479">Metal-binding</keyword>
<evidence type="ECO:0000256" key="7">
    <source>
        <dbReference type="ARBA" id="ARBA00022490"/>
    </source>
</evidence>
<organism evidence="21">
    <name type="scientific">Echinostoma caproni</name>
    <dbReference type="NCBI Taxonomy" id="27848"/>
    <lineage>
        <taxon>Eukaryota</taxon>
        <taxon>Metazoa</taxon>
        <taxon>Spiralia</taxon>
        <taxon>Lophotrochozoa</taxon>
        <taxon>Platyhelminthes</taxon>
        <taxon>Trematoda</taxon>
        <taxon>Digenea</taxon>
        <taxon>Plagiorchiida</taxon>
        <taxon>Echinostomata</taxon>
        <taxon>Echinostomatoidea</taxon>
        <taxon>Echinostomatidae</taxon>
        <taxon>Echinostoma</taxon>
    </lineage>
</organism>
<dbReference type="InterPro" id="IPR054478">
    <property type="entry name" value="LTN1_UBC"/>
</dbReference>
<accession>A0A183ALC4</accession>
<evidence type="ECO:0000256" key="5">
    <source>
        <dbReference type="ARBA" id="ARBA00012483"/>
    </source>
</evidence>
<comment type="function">
    <text evidence="16">E3 ubiquitin-protein ligase. Component of the ribosome quality control complex (RQC), a ribosome-associated complex that mediates ubiquitination and extraction of incompletely synthesized nascent chains for proteasomal degradation.</text>
</comment>
<evidence type="ECO:0000256" key="10">
    <source>
        <dbReference type="ARBA" id="ARBA00022737"/>
    </source>
</evidence>
<dbReference type="Pfam" id="PF23009">
    <property type="entry name" value="UBC_like"/>
    <property type="match status" value="1"/>
</dbReference>
<dbReference type="InterPro" id="IPR001841">
    <property type="entry name" value="Znf_RING"/>
</dbReference>
<dbReference type="GO" id="GO:0016567">
    <property type="term" value="P:protein ubiquitination"/>
    <property type="evidence" value="ECO:0007669"/>
    <property type="project" value="UniProtKB-UniPathway"/>
</dbReference>
<comment type="catalytic activity">
    <reaction evidence="1 16">
        <text>S-ubiquitinyl-[E2 ubiquitin-conjugating enzyme]-L-cysteine + [acceptor protein]-L-lysine = [E2 ubiquitin-conjugating enzyme]-L-cysteine + N(6)-ubiquitinyl-[acceptor protein]-L-lysine.</text>
        <dbReference type="EC" id="2.3.2.27"/>
    </reaction>
</comment>
<evidence type="ECO:0000256" key="16">
    <source>
        <dbReference type="RuleBase" id="RU367090"/>
    </source>
</evidence>
<evidence type="ECO:0000256" key="8">
    <source>
        <dbReference type="ARBA" id="ARBA00022679"/>
    </source>
</evidence>
<dbReference type="EMBL" id="UZAN01045039">
    <property type="protein sequence ID" value="VDP81952.1"/>
    <property type="molecule type" value="Genomic_DNA"/>
</dbReference>
<dbReference type="OrthoDB" id="6108at2759"/>
<dbReference type="InterPro" id="IPR039795">
    <property type="entry name" value="LTN1/Rkr1"/>
</dbReference>
<evidence type="ECO:0000256" key="6">
    <source>
        <dbReference type="ARBA" id="ARBA00017157"/>
    </source>
</evidence>
<evidence type="ECO:0000256" key="14">
    <source>
        <dbReference type="ARBA" id="ARBA00032366"/>
    </source>
</evidence>
<dbReference type="Pfam" id="PF13639">
    <property type="entry name" value="zf-RING_2"/>
    <property type="match status" value="1"/>
</dbReference>
<dbReference type="CDD" id="cd16491">
    <property type="entry name" value="RING-CH-C4HC3_LTN1"/>
    <property type="match status" value="1"/>
</dbReference>
<dbReference type="Proteomes" id="UP000272942">
    <property type="component" value="Unassembled WGS sequence"/>
</dbReference>
<evidence type="ECO:0000256" key="2">
    <source>
        <dbReference type="ARBA" id="ARBA00004514"/>
    </source>
</evidence>
<evidence type="ECO:0000256" key="17">
    <source>
        <dbReference type="SAM" id="MobiDB-lite"/>
    </source>
</evidence>
<evidence type="ECO:0000313" key="20">
    <source>
        <dbReference type="Proteomes" id="UP000272942"/>
    </source>
</evidence>
<dbReference type="PROSITE" id="PS50089">
    <property type="entry name" value="ZF_RING_2"/>
    <property type="match status" value="1"/>
</dbReference>
<evidence type="ECO:0000256" key="9">
    <source>
        <dbReference type="ARBA" id="ARBA00022723"/>
    </source>
</evidence>
<dbReference type="GO" id="GO:0072344">
    <property type="term" value="P:rescue of stalled ribosome"/>
    <property type="evidence" value="ECO:0007669"/>
    <property type="project" value="UniProtKB-UniRule"/>
</dbReference>
<dbReference type="WBParaSite" id="ECPE_0000777801-mRNA-1">
    <property type="protein sequence ID" value="ECPE_0000777801-mRNA-1"/>
    <property type="gene ID" value="ECPE_0000777801"/>
</dbReference>
<protein>
    <recommendedName>
        <fullName evidence="6 16">E3 ubiquitin-protein ligase listerin</fullName>
        <ecNumber evidence="5 16">2.3.2.27</ecNumber>
    </recommendedName>
    <alternativeName>
        <fullName evidence="14 16">RING-type E3 ubiquitin transferase listerin</fullName>
    </alternativeName>
</protein>
<keyword evidence="7" id="KW-0963">Cytoplasm</keyword>
<name>A0A183ALC4_9TREM</name>
<comment type="subcellular location">
    <subcellularLocation>
        <location evidence="2">Cytoplasm</location>
        <location evidence="2">Cytosol</location>
    </subcellularLocation>
</comment>
<dbReference type="Gene3D" id="3.30.40.10">
    <property type="entry name" value="Zinc/RING finger domain, C3HC4 (zinc finger)"/>
    <property type="match status" value="1"/>
</dbReference>
<dbReference type="GO" id="GO:0043023">
    <property type="term" value="F:ribosomal large subunit binding"/>
    <property type="evidence" value="ECO:0007669"/>
    <property type="project" value="TreeGrafter"/>
</dbReference>
<evidence type="ECO:0000259" key="18">
    <source>
        <dbReference type="PROSITE" id="PS50089"/>
    </source>
</evidence>
<evidence type="ECO:0000313" key="19">
    <source>
        <dbReference type="EMBL" id="VDP81952.1"/>
    </source>
</evidence>
<dbReference type="GO" id="GO:0008270">
    <property type="term" value="F:zinc ion binding"/>
    <property type="evidence" value="ECO:0007669"/>
    <property type="project" value="UniProtKB-KW"/>
</dbReference>
<evidence type="ECO:0000256" key="11">
    <source>
        <dbReference type="ARBA" id="ARBA00022771"/>
    </source>
</evidence>
<keyword evidence="12 16" id="KW-0833">Ubl conjugation pathway</keyword>
<evidence type="ECO:0000313" key="21">
    <source>
        <dbReference type="WBParaSite" id="ECPE_0000777801-mRNA-1"/>
    </source>
</evidence>
<evidence type="ECO:0000256" key="13">
    <source>
        <dbReference type="ARBA" id="ARBA00022833"/>
    </source>
</evidence>
<evidence type="ECO:0000256" key="3">
    <source>
        <dbReference type="ARBA" id="ARBA00004906"/>
    </source>
</evidence>
<dbReference type="GO" id="GO:0005829">
    <property type="term" value="C:cytosol"/>
    <property type="evidence" value="ECO:0007669"/>
    <property type="project" value="UniProtKB-SubCell"/>
</dbReference>
<comment type="pathway">
    <text evidence="3 16">Protein modification; protein ubiquitination.</text>
</comment>
<keyword evidence="13 16" id="KW-0862">Zinc</keyword>
<dbReference type="GO" id="GO:1990116">
    <property type="term" value="P:ribosome-associated ubiquitin-dependent protein catabolic process"/>
    <property type="evidence" value="ECO:0007669"/>
    <property type="project" value="UniProtKB-UniRule"/>
</dbReference>
<keyword evidence="8 16" id="KW-0808">Transferase</keyword>
<dbReference type="FunFam" id="3.30.40.10:FF:000038">
    <property type="entry name" value="E3 ubiquitin-protein ligase listerin"/>
    <property type="match status" value="1"/>
</dbReference>
<dbReference type="InterPro" id="IPR013083">
    <property type="entry name" value="Znf_RING/FYVE/PHD"/>
</dbReference>
<comment type="subunit">
    <text evidence="16">Component of the ribosome quality control complex (RQC).</text>
</comment>
<evidence type="ECO:0000256" key="12">
    <source>
        <dbReference type="ARBA" id="ARBA00022786"/>
    </source>
</evidence>
<evidence type="ECO:0000256" key="4">
    <source>
        <dbReference type="ARBA" id="ARBA00007997"/>
    </source>
</evidence>
<keyword evidence="10" id="KW-0677">Repeat</keyword>
<dbReference type="PANTHER" id="PTHR12389">
    <property type="entry name" value="ZINC FINGER PROTEIN 294"/>
    <property type="match status" value="1"/>
</dbReference>
<dbReference type="AlphaFoldDB" id="A0A183ALC4"/>